<name>A0A916XUC4_9HYPH</name>
<proteinExistence type="predicted"/>
<comment type="caution">
    <text evidence="1">The sequence shown here is derived from an EMBL/GenBank/DDBJ whole genome shotgun (WGS) entry which is preliminary data.</text>
</comment>
<dbReference type="AlphaFoldDB" id="A0A916XUC4"/>
<protein>
    <submittedName>
        <fullName evidence="1">Uncharacterized protein</fullName>
    </submittedName>
</protein>
<dbReference type="Proteomes" id="UP000613160">
    <property type="component" value="Unassembled WGS sequence"/>
</dbReference>
<accession>A0A916XUC4</accession>
<sequence>MRLVAAIRLAGRLGRRARALGLEAAQRRARDAAGESLGHLPSTSLLGLLPTDVFEVAAGEDPVSGTRKIDVN</sequence>
<evidence type="ECO:0000313" key="2">
    <source>
        <dbReference type="Proteomes" id="UP000613160"/>
    </source>
</evidence>
<reference evidence="1" key="2">
    <citation type="submission" date="2020-09" db="EMBL/GenBank/DDBJ databases">
        <authorList>
            <person name="Sun Q."/>
            <person name="Zhou Y."/>
        </authorList>
    </citation>
    <scope>NUCLEOTIDE SEQUENCE</scope>
    <source>
        <strain evidence="1">CGMCC 1.15493</strain>
    </source>
</reference>
<keyword evidence="2" id="KW-1185">Reference proteome</keyword>
<organism evidence="1 2">
    <name type="scientific">Aureimonas glaciei</name>
    <dbReference type="NCBI Taxonomy" id="1776957"/>
    <lineage>
        <taxon>Bacteria</taxon>
        <taxon>Pseudomonadati</taxon>
        <taxon>Pseudomonadota</taxon>
        <taxon>Alphaproteobacteria</taxon>
        <taxon>Hyphomicrobiales</taxon>
        <taxon>Aurantimonadaceae</taxon>
        <taxon>Aureimonas</taxon>
    </lineage>
</organism>
<reference evidence="1" key="1">
    <citation type="journal article" date="2014" name="Int. J. Syst. Evol. Microbiol.">
        <title>Complete genome sequence of Corynebacterium casei LMG S-19264T (=DSM 44701T), isolated from a smear-ripened cheese.</title>
        <authorList>
            <consortium name="US DOE Joint Genome Institute (JGI-PGF)"/>
            <person name="Walter F."/>
            <person name="Albersmeier A."/>
            <person name="Kalinowski J."/>
            <person name="Ruckert C."/>
        </authorList>
    </citation>
    <scope>NUCLEOTIDE SEQUENCE</scope>
    <source>
        <strain evidence="1">CGMCC 1.15493</strain>
    </source>
</reference>
<evidence type="ECO:0000313" key="1">
    <source>
        <dbReference type="EMBL" id="GGD12470.1"/>
    </source>
</evidence>
<dbReference type="EMBL" id="BMJJ01000003">
    <property type="protein sequence ID" value="GGD12470.1"/>
    <property type="molecule type" value="Genomic_DNA"/>
</dbReference>
<gene>
    <name evidence="1" type="ORF">GCM10011335_14170</name>
</gene>